<sequence>MNPINHSGEHDVLAAAREDHESVIALTRDLVALPSRGGIDPYEPLINRLSSWLDERGLSAAVLKDKTGATVGLTCEIRGARPGPRWVLNACLDTAPFGDETAWTHPPTSAIIEDGWLHGRGSADSKSGAAIFCHIATRLATITDRLYGSLVLLFDVDEHTGAFGGAKRYFEGPDAPDDVAGVMIGYPGMDKLVVGGRGVHRAKLHVHGVASHSGSSRTTPSAIEKAANLIRVLSAADLPGSASSEFPMAGKLTVTAIEGGQGYSVTPDLCTLNVDIRTTRTFDDEDAARLLKHLVAQVDDAWPGTQPTLIQVDTRWPAFALAEDSRLRTAILDAATTVGVEVEPKIAGPSNIGNYLAGMNIPATAGFGVNYIGLHGTDERIRTNTIPTIQAIYHTAALTLLGT</sequence>
<dbReference type="Proteomes" id="UP001501116">
    <property type="component" value="Unassembled WGS sequence"/>
</dbReference>
<dbReference type="Gene3D" id="3.30.70.360">
    <property type="match status" value="1"/>
</dbReference>
<evidence type="ECO:0000313" key="4">
    <source>
        <dbReference type="EMBL" id="GAA1992675.1"/>
    </source>
</evidence>
<evidence type="ECO:0000256" key="1">
    <source>
        <dbReference type="ARBA" id="ARBA00022723"/>
    </source>
</evidence>
<dbReference type="Gene3D" id="3.40.630.10">
    <property type="entry name" value="Zn peptidases"/>
    <property type="match status" value="1"/>
</dbReference>
<dbReference type="InterPro" id="IPR011650">
    <property type="entry name" value="Peptidase_M20_dimer"/>
</dbReference>
<name>A0ABP5E9L6_9PSEU</name>
<feature type="domain" description="Peptidase M20 dimerisation" evidence="3">
    <location>
        <begin position="195"/>
        <end position="299"/>
    </location>
</feature>
<dbReference type="InterPro" id="IPR002933">
    <property type="entry name" value="Peptidase_M20"/>
</dbReference>
<dbReference type="SUPFAM" id="SSF55031">
    <property type="entry name" value="Bacterial exopeptidase dimerisation domain"/>
    <property type="match status" value="1"/>
</dbReference>
<dbReference type="RefSeq" id="WP_344431689.1">
    <property type="nucleotide sequence ID" value="NZ_BAAANN010000066.1"/>
</dbReference>
<keyword evidence="5" id="KW-1185">Reference proteome</keyword>
<comment type="caution">
    <text evidence="4">The sequence shown here is derived from an EMBL/GenBank/DDBJ whole genome shotgun (WGS) entry which is preliminary data.</text>
</comment>
<protein>
    <submittedName>
        <fullName evidence="4">Succinyl-diaminopimelate desuccinylase</fullName>
    </submittedName>
</protein>
<reference evidence="5" key="1">
    <citation type="journal article" date="2019" name="Int. J. Syst. Evol. Microbiol.">
        <title>The Global Catalogue of Microorganisms (GCM) 10K type strain sequencing project: providing services to taxonomists for standard genome sequencing and annotation.</title>
        <authorList>
            <consortium name="The Broad Institute Genomics Platform"/>
            <consortium name="The Broad Institute Genome Sequencing Center for Infectious Disease"/>
            <person name="Wu L."/>
            <person name="Ma J."/>
        </authorList>
    </citation>
    <scope>NUCLEOTIDE SEQUENCE [LARGE SCALE GENOMIC DNA]</scope>
    <source>
        <strain evidence="5">JCM 14545</strain>
    </source>
</reference>
<evidence type="ECO:0000313" key="5">
    <source>
        <dbReference type="Proteomes" id="UP001501116"/>
    </source>
</evidence>
<dbReference type="InterPro" id="IPR050072">
    <property type="entry name" value="Peptidase_M20A"/>
</dbReference>
<dbReference type="EMBL" id="BAAANN010000066">
    <property type="protein sequence ID" value="GAA1992675.1"/>
    <property type="molecule type" value="Genomic_DNA"/>
</dbReference>
<dbReference type="SUPFAM" id="SSF53187">
    <property type="entry name" value="Zn-dependent exopeptidases"/>
    <property type="match status" value="1"/>
</dbReference>
<dbReference type="PANTHER" id="PTHR43808:SF32">
    <property type="entry name" value="ARGE_DAPE-RELATED DEACYLASE"/>
    <property type="match status" value="1"/>
</dbReference>
<proteinExistence type="predicted"/>
<accession>A0ABP5E9L6</accession>
<dbReference type="Pfam" id="PF01546">
    <property type="entry name" value="Peptidase_M20"/>
    <property type="match status" value="1"/>
</dbReference>
<organism evidence="4 5">
    <name type="scientific">Amycolatopsis minnesotensis</name>
    <dbReference type="NCBI Taxonomy" id="337894"/>
    <lineage>
        <taxon>Bacteria</taxon>
        <taxon>Bacillati</taxon>
        <taxon>Actinomycetota</taxon>
        <taxon>Actinomycetes</taxon>
        <taxon>Pseudonocardiales</taxon>
        <taxon>Pseudonocardiaceae</taxon>
        <taxon>Amycolatopsis</taxon>
    </lineage>
</organism>
<dbReference type="Pfam" id="PF07687">
    <property type="entry name" value="M20_dimer"/>
    <property type="match status" value="1"/>
</dbReference>
<gene>
    <name evidence="4" type="primary">dapE_2</name>
    <name evidence="4" type="ORF">GCM10009754_84680</name>
</gene>
<keyword evidence="2" id="KW-0378">Hydrolase</keyword>
<keyword evidence="1" id="KW-0479">Metal-binding</keyword>
<dbReference type="PANTHER" id="PTHR43808">
    <property type="entry name" value="ACETYLORNITHINE DEACETYLASE"/>
    <property type="match status" value="1"/>
</dbReference>
<dbReference type="InterPro" id="IPR036264">
    <property type="entry name" value="Bact_exopeptidase_dim_dom"/>
</dbReference>
<evidence type="ECO:0000259" key="3">
    <source>
        <dbReference type="Pfam" id="PF07687"/>
    </source>
</evidence>
<evidence type="ECO:0000256" key="2">
    <source>
        <dbReference type="ARBA" id="ARBA00022801"/>
    </source>
</evidence>